<feature type="region of interest" description="Disordered" evidence="5">
    <location>
        <begin position="410"/>
        <end position="452"/>
    </location>
</feature>
<feature type="domain" description="SAMD1-like winged helix (WH)" evidence="7">
    <location>
        <begin position="466"/>
        <end position="542"/>
    </location>
</feature>
<organism evidence="8 9">
    <name type="scientific">Paragonimus westermani</name>
    <dbReference type="NCBI Taxonomy" id="34504"/>
    <lineage>
        <taxon>Eukaryota</taxon>
        <taxon>Metazoa</taxon>
        <taxon>Spiralia</taxon>
        <taxon>Lophotrochozoa</taxon>
        <taxon>Platyhelminthes</taxon>
        <taxon>Trematoda</taxon>
        <taxon>Digenea</taxon>
        <taxon>Plagiorchiida</taxon>
        <taxon>Troglotremata</taxon>
        <taxon>Troglotrematidae</taxon>
        <taxon>Paragonimus</taxon>
    </lineage>
</organism>
<evidence type="ECO:0000256" key="1">
    <source>
        <dbReference type="ARBA" id="ARBA00004123"/>
    </source>
</evidence>
<name>A0A5J4NGQ3_9TREM</name>
<feature type="compositionally biased region" description="Polar residues" evidence="5">
    <location>
        <begin position="377"/>
        <end position="388"/>
    </location>
</feature>
<dbReference type="InterPro" id="IPR048589">
    <property type="entry name" value="SAMD1-like_WH"/>
</dbReference>
<dbReference type="InterPro" id="IPR023779">
    <property type="entry name" value="Chromodomain_CS"/>
</dbReference>
<dbReference type="InterPro" id="IPR000953">
    <property type="entry name" value="Chromo/chromo_shadow_dom"/>
</dbReference>
<evidence type="ECO:0000256" key="4">
    <source>
        <dbReference type="ARBA" id="ARBA00023242"/>
    </source>
</evidence>
<dbReference type="CDD" id="cd00024">
    <property type="entry name" value="CD_CSD"/>
    <property type="match status" value="1"/>
</dbReference>
<dbReference type="GO" id="GO:0005634">
    <property type="term" value="C:nucleus"/>
    <property type="evidence" value="ECO:0007669"/>
    <property type="project" value="UniProtKB-SubCell"/>
</dbReference>
<dbReference type="SUPFAM" id="SSF52096">
    <property type="entry name" value="ClpP/crotonase"/>
    <property type="match status" value="1"/>
</dbReference>
<dbReference type="SUPFAM" id="SSF54160">
    <property type="entry name" value="Chromo domain-like"/>
    <property type="match status" value="1"/>
</dbReference>
<dbReference type="SMART" id="SM00298">
    <property type="entry name" value="CHROMO"/>
    <property type="match status" value="1"/>
</dbReference>
<dbReference type="InterPro" id="IPR029045">
    <property type="entry name" value="ClpP/crotonase-like_dom_sf"/>
</dbReference>
<feature type="region of interest" description="Disordered" evidence="5">
    <location>
        <begin position="373"/>
        <end position="395"/>
    </location>
</feature>
<dbReference type="AlphaFoldDB" id="A0A5J4NGQ3"/>
<feature type="compositionally biased region" description="Polar residues" evidence="5">
    <location>
        <begin position="414"/>
        <end position="432"/>
    </location>
</feature>
<evidence type="ECO:0000259" key="7">
    <source>
        <dbReference type="PROSITE" id="PS52014"/>
    </source>
</evidence>
<feature type="compositionally biased region" description="Low complexity" evidence="5">
    <location>
        <begin position="263"/>
        <end position="272"/>
    </location>
</feature>
<dbReference type="PROSITE" id="PS52014">
    <property type="entry name" value="SAMD1_WH"/>
    <property type="match status" value="1"/>
</dbReference>
<evidence type="ECO:0000313" key="8">
    <source>
        <dbReference type="EMBL" id="KAA3674429.1"/>
    </source>
</evidence>
<keyword evidence="4" id="KW-0539">Nucleus</keyword>
<feature type="domain" description="Chromo" evidence="6">
    <location>
        <begin position="68"/>
        <end position="128"/>
    </location>
</feature>
<dbReference type="EMBL" id="QNGE01003158">
    <property type="protein sequence ID" value="KAA3674429.1"/>
    <property type="molecule type" value="Genomic_DNA"/>
</dbReference>
<dbReference type="InterPro" id="IPR014748">
    <property type="entry name" value="Enoyl-CoA_hydra_C"/>
</dbReference>
<feature type="compositionally biased region" description="Polar residues" evidence="5">
    <location>
        <begin position="273"/>
        <end position="290"/>
    </location>
</feature>
<evidence type="ECO:0000259" key="6">
    <source>
        <dbReference type="PROSITE" id="PS50013"/>
    </source>
</evidence>
<dbReference type="GO" id="GO:0006325">
    <property type="term" value="P:chromatin organization"/>
    <property type="evidence" value="ECO:0007669"/>
    <property type="project" value="UniProtKB-KW"/>
</dbReference>
<dbReference type="Pfam" id="PF00378">
    <property type="entry name" value="ECH_1"/>
    <property type="match status" value="1"/>
</dbReference>
<feature type="compositionally biased region" description="Polar residues" evidence="5">
    <location>
        <begin position="441"/>
        <end position="452"/>
    </location>
</feature>
<evidence type="ECO:0000256" key="3">
    <source>
        <dbReference type="ARBA" id="ARBA00022853"/>
    </source>
</evidence>
<dbReference type="InterPro" id="IPR016197">
    <property type="entry name" value="Chromo-like_dom_sf"/>
</dbReference>
<proteinExistence type="predicted"/>
<dbReference type="Gene3D" id="1.10.12.10">
    <property type="entry name" value="Lyase 2-enoyl-coa Hydratase, Chain A, domain 2"/>
    <property type="match status" value="1"/>
</dbReference>
<dbReference type="Gene3D" id="2.40.50.40">
    <property type="match status" value="1"/>
</dbReference>
<keyword evidence="3" id="KW-0156">Chromatin regulator</keyword>
<reference evidence="8 9" key="1">
    <citation type="journal article" date="2019" name="Gigascience">
        <title>Whole-genome sequence of the oriental lung fluke Paragonimus westermani.</title>
        <authorList>
            <person name="Oey H."/>
            <person name="Zakrzewski M."/>
            <person name="Narain K."/>
            <person name="Devi K.R."/>
            <person name="Agatsuma T."/>
            <person name="Nawaratna S."/>
            <person name="Gobert G.N."/>
            <person name="Jones M.K."/>
            <person name="Ragan M.A."/>
            <person name="McManus D.P."/>
            <person name="Krause L."/>
        </authorList>
    </citation>
    <scope>NUCLEOTIDE SEQUENCE [LARGE SCALE GENOMIC DNA]</scope>
    <source>
        <strain evidence="8 9">IND2009</strain>
    </source>
</reference>
<evidence type="ECO:0000256" key="2">
    <source>
        <dbReference type="ARBA" id="ARBA00022553"/>
    </source>
</evidence>
<feature type="region of interest" description="Disordered" evidence="5">
    <location>
        <begin position="712"/>
        <end position="734"/>
    </location>
</feature>
<accession>A0A5J4NGQ3</accession>
<dbReference type="InterPro" id="IPR023780">
    <property type="entry name" value="Chromo_domain"/>
</dbReference>
<keyword evidence="2" id="KW-0597">Phosphoprotein</keyword>
<protein>
    <submittedName>
        <fullName evidence="8">Chromodomain protein Y</fullName>
    </submittedName>
</protein>
<comment type="subcellular location">
    <subcellularLocation>
        <location evidence="1">Nucleus</location>
    </subcellularLocation>
</comment>
<evidence type="ECO:0000313" key="9">
    <source>
        <dbReference type="Proteomes" id="UP000324629"/>
    </source>
</evidence>
<feature type="compositionally biased region" description="Basic and acidic residues" evidence="5">
    <location>
        <begin position="251"/>
        <end position="262"/>
    </location>
</feature>
<keyword evidence="9" id="KW-1185">Reference proteome</keyword>
<gene>
    <name evidence="8" type="ORF">DEA37_0008214</name>
</gene>
<dbReference type="PROSITE" id="PS50013">
    <property type="entry name" value="CHROMO_2"/>
    <property type="match status" value="1"/>
</dbReference>
<dbReference type="PROSITE" id="PS00598">
    <property type="entry name" value="CHROMO_1"/>
    <property type="match status" value="1"/>
</dbReference>
<sequence length="1075" mass="117080">MSWSTFGPLPPFMMRVDTALNTDVSGDDFKVLSSCSTVDKNPDGHFTERDVEQSWIEFQAFLDCKPGGPVDNIVDRRVRRGRVEYRVRWKGFPPEQDSWEPFTSLREPCFPLIQEFHNRYRKVLSEKRRFTIPVVSTSRPKTTGRTSTDSHGFILDDQKIKQDELSVAKANFPFSRTQLLPRASRKNFELALLQPPPVSATACCIPMPTRSITTVSLSESISFNSNCIQPSTGSTSLQLTSLSLSSTSPKFHNDSEPTDRPTESPSTTRTTSLDSVVSAESNTSTTSGRNSKTKPRNASALKRPAPTAKRSSSAGVKLDLGSNTSTALSIDSKCKSQNLVDGVTSKQSPVTLPFPKTAVPNGRVSSKPEISKDVQFTPPTRTTSQTEGTAEPSRKSVTIMLKTCPTEEFHSTKELQTLQSSSNTPSSFTTKNSNKKRVDSTVPTKRSTKPGNSSIAMAVSDAVVSMPQPVPDSHVAKVMDVVLQLRESRRRPVLETIQALCYRQYNLSDATVLAALNFLVAQGQLHEIPFANGISYRSNPRVVARGDLCRSTSLSAKIKAKYVSTIKGRGKKQTVRNTAATFGCKRALSGGHTAASPMVVKRSRHEASFPGGQSRTSLFGRILKPKSPHGSVSRASCSKENDQNGRNLTGVAPAVYHNSLSQENAHTSQFSQNEPRIFVVPPASPVKESNFEQHFNSLPHRRIAQTGELTVETATKSSSGGTRDLSTSSAPGALYGSDPAEVNNAAAHLRRSSARQNEAVYKFKSILVKKNVEGRFTEVWLQSPGSSLKNAFTIQVLEELTVVLNQAVYDTSRLVVISGMGTVFSSGIDLTILTGPLPNRFYPHSTSNESSSASSMSSGAGTGSSINYPYPAHSSLHSTTRDSSVQIDSSSDPMISQQLAAALRAFLLALVAFPKPIVAGVNGPAMGLAVAILPLCDLVYVSDAATFQLPYTQLGQTPEGGVSFTLCSLIGLPSANELLLAGRKISAREAMQRGLVSDLLYPKSFKQELIMRCHKLATASSMALEMIKCIIRTQHRDRIEFVINTECRKLVELWQTAEFRRSAVDFLIRNMGDFL</sequence>
<dbReference type="InterPro" id="IPR051053">
    <property type="entry name" value="ECH/Chromodomain_protein"/>
</dbReference>
<feature type="region of interest" description="Disordered" evidence="5">
    <location>
        <begin position="245"/>
        <end position="320"/>
    </location>
</feature>
<dbReference type="PANTHER" id="PTHR43684:SF11">
    <property type="entry name" value="CHROMO DOMAIN-CONTAINING PROTEIN"/>
    <property type="match status" value="1"/>
</dbReference>
<evidence type="ECO:0000256" key="5">
    <source>
        <dbReference type="SAM" id="MobiDB-lite"/>
    </source>
</evidence>
<dbReference type="CDD" id="cd06558">
    <property type="entry name" value="crotonase-like"/>
    <property type="match status" value="1"/>
</dbReference>
<dbReference type="InterPro" id="IPR001753">
    <property type="entry name" value="Enoyl-CoA_hydra/iso"/>
</dbReference>
<feature type="region of interest" description="Disordered" evidence="5">
    <location>
        <begin position="621"/>
        <end position="649"/>
    </location>
</feature>
<dbReference type="Pfam" id="PF00385">
    <property type="entry name" value="Chromo"/>
    <property type="match status" value="1"/>
</dbReference>
<dbReference type="PANTHER" id="PTHR43684">
    <property type="match status" value="1"/>
</dbReference>
<comment type="caution">
    <text evidence="8">The sequence shown here is derived from an EMBL/GenBank/DDBJ whole genome shotgun (WGS) entry which is preliminary data.</text>
</comment>
<dbReference type="GO" id="GO:0003677">
    <property type="term" value="F:DNA binding"/>
    <property type="evidence" value="ECO:0007669"/>
    <property type="project" value="InterPro"/>
</dbReference>
<feature type="compositionally biased region" description="Polar residues" evidence="5">
    <location>
        <begin position="712"/>
        <end position="730"/>
    </location>
</feature>
<dbReference type="Gene3D" id="3.90.226.10">
    <property type="entry name" value="2-enoyl-CoA Hydratase, Chain A, domain 1"/>
    <property type="match status" value="1"/>
</dbReference>
<dbReference type="Proteomes" id="UP000324629">
    <property type="component" value="Unassembled WGS sequence"/>
</dbReference>